<gene>
    <name evidence="2" type="ORF">I6H47_00470</name>
</gene>
<evidence type="ECO:0000313" key="3">
    <source>
        <dbReference type="Proteomes" id="UP000595374"/>
    </source>
</evidence>
<dbReference type="InterPro" id="IPR029058">
    <property type="entry name" value="AB_hydrolase_fold"/>
</dbReference>
<dbReference type="RefSeq" id="WP_198499583.1">
    <property type="nucleotide sequence ID" value="NZ_CP065989.1"/>
</dbReference>
<sequence length="271" mass="28895">MTESTNPGSPAHRPTEDERSDALDALGQTLGTAPNVVRHAYGDDADQFVEVHGDPATASAVVIFVHGGYFRPDIDFVHARPLAQDLAGRGLLCVLVEYGRIGGQPRCLTDVTAAIRFAQDAFAAWGVPAAARERPVVAGHSAGGCLVLSWASHLGEDGAEFRLRPLAPISDLLREVNDGLADGAVLDYMGAHPQEDLAAYLWQDPRSRAVLIPARANAHIIHGDADGIVAVSFSENYPAPLTILPGADHMDLVDPESSYFPQVIELLLADR</sequence>
<proteinExistence type="predicted"/>
<name>A0A7T3ZZK0_9MICO</name>
<dbReference type="InterPro" id="IPR050300">
    <property type="entry name" value="GDXG_lipolytic_enzyme"/>
</dbReference>
<dbReference type="AlphaFoldDB" id="A0A7T3ZZK0"/>
<organism evidence="2 3">
    <name type="scientific">Brevibacterium casei</name>
    <dbReference type="NCBI Taxonomy" id="33889"/>
    <lineage>
        <taxon>Bacteria</taxon>
        <taxon>Bacillati</taxon>
        <taxon>Actinomycetota</taxon>
        <taxon>Actinomycetes</taxon>
        <taxon>Micrococcales</taxon>
        <taxon>Brevibacteriaceae</taxon>
        <taxon>Brevibacterium</taxon>
    </lineage>
</organism>
<evidence type="ECO:0000313" key="2">
    <source>
        <dbReference type="EMBL" id="QQB14523.1"/>
    </source>
</evidence>
<dbReference type="GO" id="GO:0016787">
    <property type="term" value="F:hydrolase activity"/>
    <property type="evidence" value="ECO:0007669"/>
    <property type="project" value="UniProtKB-KW"/>
</dbReference>
<dbReference type="SUPFAM" id="SSF53474">
    <property type="entry name" value="alpha/beta-Hydrolases"/>
    <property type="match status" value="1"/>
</dbReference>
<evidence type="ECO:0000256" key="1">
    <source>
        <dbReference type="ARBA" id="ARBA00022801"/>
    </source>
</evidence>
<dbReference type="Gene3D" id="3.40.50.1820">
    <property type="entry name" value="alpha/beta hydrolase"/>
    <property type="match status" value="1"/>
</dbReference>
<accession>A0A7T3ZZK0</accession>
<dbReference type="Proteomes" id="UP000595374">
    <property type="component" value="Chromosome"/>
</dbReference>
<reference evidence="2 3" key="1">
    <citation type="submission" date="2020-12" db="EMBL/GenBank/DDBJ databases">
        <title>FDA dAtabase for Regulatory Grade micrObial Sequences (FDA-ARGOS): Supporting development and validation of Infectious Disease Dx tests.</title>
        <authorList>
            <person name="Sproer C."/>
            <person name="Gronow S."/>
            <person name="Severitt S."/>
            <person name="Schroder I."/>
            <person name="Tallon L."/>
            <person name="Sadzewicz L."/>
            <person name="Zhao X."/>
            <person name="Boylan J."/>
            <person name="Ott S."/>
            <person name="Bowen H."/>
            <person name="Vavikolanu K."/>
            <person name="Mehta A."/>
            <person name="Aluvathingal J."/>
            <person name="Nadendla S."/>
            <person name="Lowell S."/>
            <person name="Myers T."/>
            <person name="Yan Y."/>
            <person name="Sichtig H."/>
        </authorList>
    </citation>
    <scope>NUCLEOTIDE SEQUENCE [LARGE SCALE GENOMIC DNA]</scope>
    <source>
        <strain evidence="2 3">FDAARGOS_990</strain>
    </source>
</reference>
<dbReference type="EMBL" id="CP065989">
    <property type="protein sequence ID" value="QQB14523.1"/>
    <property type="molecule type" value="Genomic_DNA"/>
</dbReference>
<dbReference type="PANTHER" id="PTHR48081">
    <property type="entry name" value="AB HYDROLASE SUPERFAMILY PROTEIN C4A8.06C"/>
    <property type="match status" value="1"/>
</dbReference>
<keyword evidence="1 2" id="KW-0378">Hydrolase</keyword>
<protein>
    <submittedName>
        <fullName evidence="2">Alpha/beta hydrolase fold domain-containing protein</fullName>
    </submittedName>
</protein>